<keyword evidence="6" id="KW-0130">Cell adhesion</keyword>
<dbReference type="EMBL" id="WNYA01000005">
    <property type="protein sequence ID" value="KAG8572798.1"/>
    <property type="molecule type" value="Genomic_DNA"/>
</dbReference>
<feature type="domain" description="VWFA" evidence="11">
    <location>
        <begin position="645"/>
        <end position="812"/>
    </location>
</feature>
<dbReference type="Pfam" id="PF01391">
    <property type="entry name" value="Collagen"/>
    <property type="match status" value="2"/>
</dbReference>
<evidence type="ECO:0000256" key="6">
    <source>
        <dbReference type="ARBA" id="ARBA00022889"/>
    </source>
</evidence>
<keyword evidence="2" id="KW-0964">Secreted</keyword>
<evidence type="ECO:0000256" key="2">
    <source>
        <dbReference type="ARBA" id="ARBA00022525"/>
    </source>
</evidence>
<feature type="compositionally biased region" description="Basic and acidic residues" evidence="9">
    <location>
        <begin position="1641"/>
        <end position="1668"/>
    </location>
</feature>
<organism evidence="12 13">
    <name type="scientific">Engystomops pustulosus</name>
    <name type="common">Tungara frog</name>
    <name type="synonym">Physalaemus pustulosus</name>
    <dbReference type="NCBI Taxonomy" id="76066"/>
    <lineage>
        <taxon>Eukaryota</taxon>
        <taxon>Metazoa</taxon>
        <taxon>Chordata</taxon>
        <taxon>Craniata</taxon>
        <taxon>Vertebrata</taxon>
        <taxon>Euteleostomi</taxon>
        <taxon>Amphibia</taxon>
        <taxon>Batrachia</taxon>
        <taxon>Anura</taxon>
        <taxon>Neobatrachia</taxon>
        <taxon>Hyloidea</taxon>
        <taxon>Leptodactylidae</taxon>
        <taxon>Leiuperinae</taxon>
        <taxon>Engystomops</taxon>
    </lineage>
</organism>
<feature type="compositionally biased region" description="Basic and acidic residues" evidence="9">
    <location>
        <begin position="1485"/>
        <end position="1506"/>
    </location>
</feature>
<dbReference type="GO" id="GO:0005581">
    <property type="term" value="C:collagen trimer"/>
    <property type="evidence" value="ECO:0007669"/>
    <property type="project" value="UniProtKB-KW"/>
</dbReference>
<keyword evidence="3" id="KW-0272">Extracellular matrix</keyword>
<evidence type="ECO:0000256" key="8">
    <source>
        <dbReference type="ARBA" id="ARBA00023180"/>
    </source>
</evidence>
<feature type="domain" description="VWFA" evidence="11">
    <location>
        <begin position="1019"/>
        <end position="1190"/>
    </location>
</feature>
<dbReference type="Proteomes" id="UP000824782">
    <property type="component" value="Unassembled WGS sequence"/>
</dbReference>
<keyword evidence="4 10" id="KW-0732">Signal</keyword>
<evidence type="ECO:0000256" key="4">
    <source>
        <dbReference type="ARBA" id="ARBA00022729"/>
    </source>
</evidence>
<feature type="domain" description="VWFA" evidence="11">
    <location>
        <begin position="830"/>
        <end position="1003"/>
    </location>
</feature>
<reference evidence="12" key="1">
    <citation type="thesis" date="2020" institute="ProQuest LLC" country="789 East Eisenhower Parkway, Ann Arbor, MI, USA">
        <title>Comparative Genomics and Chromosome Evolution.</title>
        <authorList>
            <person name="Mudd A.B."/>
        </authorList>
    </citation>
    <scope>NUCLEOTIDE SEQUENCE</scope>
    <source>
        <strain evidence="12">237g6f4</strain>
        <tissue evidence="12">Blood</tissue>
    </source>
</reference>
<evidence type="ECO:0000313" key="13">
    <source>
        <dbReference type="Proteomes" id="UP000824782"/>
    </source>
</evidence>
<dbReference type="GO" id="GO:0007155">
    <property type="term" value="P:cell adhesion"/>
    <property type="evidence" value="ECO:0007669"/>
    <property type="project" value="UniProtKB-KW"/>
</dbReference>
<comment type="caution">
    <text evidence="12">The sequence shown here is derived from an EMBL/GenBank/DDBJ whole genome shotgun (WGS) entry which is preliminary data.</text>
</comment>
<dbReference type="SMART" id="SM00327">
    <property type="entry name" value="VWA"/>
    <property type="match status" value="7"/>
</dbReference>
<comment type="subcellular location">
    <subcellularLocation>
        <location evidence="1">Secreted</location>
        <location evidence="1">Extracellular space</location>
        <location evidence="1">Extracellular matrix</location>
    </subcellularLocation>
</comment>
<evidence type="ECO:0000256" key="7">
    <source>
        <dbReference type="ARBA" id="ARBA00023119"/>
    </source>
</evidence>
<name>A0AAV7BKF7_ENGPU</name>
<dbReference type="CDD" id="cd01450">
    <property type="entry name" value="vWFA_subfamily_ECM"/>
    <property type="match status" value="2"/>
</dbReference>
<feature type="compositionally biased region" description="Gly residues" evidence="9">
    <location>
        <begin position="1684"/>
        <end position="1693"/>
    </location>
</feature>
<proteinExistence type="predicted"/>
<feature type="signal peptide" evidence="10">
    <location>
        <begin position="1"/>
        <end position="19"/>
    </location>
</feature>
<dbReference type="Gene3D" id="3.40.50.410">
    <property type="entry name" value="von Willebrand factor, type A domain"/>
    <property type="match status" value="7"/>
</dbReference>
<dbReference type="InterPro" id="IPR036465">
    <property type="entry name" value="vWFA_dom_sf"/>
</dbReference>
<gene>
    <name evidence="12" type="ORF">GDO81_012167</name>
</gene>
<dbReference type="PANTHER" id="PTHR24020">
    <property type="entry name" value="COLLAGEN ALPHA"/>
    <property type="match status" value="1"/>
</dbReference>
<evidence type="ECO:0000313" key="12">
    <source>
        <dbReference type="EMBL" id="KAG8572798.1"/>
    </source>
</evidence>
<evidence type="ECO:0000256" key="1">
    <source>
        <dbReference type="ARBA" id="ARBA00004498"/>
    </source>
</evidence>
<evidence type="ECO:0000256" key="9">
    <source>
        <dbReference type="SAM" id="MobiDB-lite"/>
    </source>
</evidence>
<sequence length="1962" mass="213208">MKFLFGIFMMASWLEISSGQDTVPEYADLVFLVDNSNNIGKNNFNQVKSFISSTISQMQIGVGQYRIGLAHYNDDLNIDFSLSTFKAKNPIINYIKNKFDFKGGSLMTGSALDKIKESMFNEINVRDKSQYPPVLVVITSGPSLDDIQLSADALKRENVRIIAMGLKNASKNQLETMATSPNLAFMINNVKDLNTFSKDMVKTIQDVIKNNNYLSSTQGTVVYTTPFSPTTVDTLLSVNNKTGVCNKGIAIDLVLIVDTSTHTSSENEDLRNFLTNALSNLEISEFCVFVGLVTFDSQAKLVASLNTGISKSIVDKFIGELTVSKEKIAKIGSAINFTRNEIFGDTSASRKNQGLEQIAILVTHKSSSDSVIEAASLLKQEHVRVFTVGISQANETQMNEIVSLPLHKFQLKVKTFSDLSGKTDTLLKMIVNIIDQDVLALPEQTELIRQGCLNTELADIYLLIDGSGSIGTQDFQDMQTFLVELVEMFDIGPQKVRVGAVQYSDNSQLEINIASHRDKTDLKLAIQNIRQRGGGTETGKAINYTSNIILDTNNIRPGNVPVYFIVLTDGESQDSVKEAAMILRQHNVNVYAIGVKQANQTQLLEITGDSNRVHFVYDFDSLKDIKNVIVQQICSTKACQNAKADVMFLVDSSSSINNNNFIKMKEFMKNLVNRTEVGPDRVQFGIVQFSTDSKEELQLNGTKTIIDAAIDNMAYLTGNTHTGKALEYVFQYFTVNKGARAKVNKFLILITDGESQDDVKPQSESLRNSGVNIISVGIFNANKTQLEEISGSKQRVHYLESFETLKTIEDALTFEICNPPQDCARIQVADIVFVMDSSGSINREQYDTMKDFITSFVKKSLIGPNNVQFGALKYSDDPQKLFYLNDHNNKQDIIDVIQNDPPIGGNTYTAEALELSKIFFTEKHGSRQRRGVPQYLLVITDGESHDHDKLNETSKQLQDAGIIIYAIGVAMAKTEELITMAGTNGKWFFVENFDGLNDIFKNISDDACGRTECEKEEADVTFLIDGSGSISTTDFEEMKKFMVSVIEDFDIGPGKVHVGVSQYSHLFRTEFELKTYSEKETLKEKVNGISKIEGATRIGEALTKIDAVLSRANYSRINAGVQQILLVITDGVSSDEVAMPAEAIRRKGIATYAVGVGDVSDTQLLQIAGSSSSRFSVKNFGDLKNIKRRIVRNICEPQTSNNCSVDVIIGFDISTYPKYTKLFNGQDHLDASIAEILDSMMNLRSPSCNPGVKPQISVAFHLPNANASISPLFHTYSPDLAERLKDSYVNDSSYMTSTVLHSMWNIFQNKVTGKAKMMLVFTDGLDENVEDLQTMVENLRGQGLTGLLTIALEGAKGYDDIKHIEFGRGFEYSYQMHIGMPDIGVRLARQISHVNEKTCCCVFCKCIGQSGAPGKHGPRGHKGLPGLKGNPGHPGEQGGDGDRGLQGPMGERGDKGCVGVKGPKGTRGYSGDQNEDGEQGLDGINGEKGKPGPHGIKGEKGEKGEAGRTGIKGPKGYKGFKGQEGDIGNPGNDNTIPGSIGLKGEPGMEGEPGLEGEPGGPGANGLDNVLGRRGVAGPQGPKGDPGVHGVNGEQGLKGPQGDEGLPGLNGQKGRIGPDGLPGPFGIPGSEGDPGSPGPKGKKGEPGDTGKKGDIGGKGQRGLEGEKGPDGYGESGKKGMKGQQGQQGGIGIQGEQGDPGVDGVPGLKGEPGKSIFGKHGDVGDPGLPGDRGRRGQKGIPGESHQSPCELIDYIRKTCPCCQGQTTCPVYPTELVFALDMSKDIKPDVYSKMIEIVTYIMNNITIRGNNCPVGARVSVMSYNQNPKYLVRFSDFQSKEKLLNAVKNIPLENSNEGRNIGKSMRFVARNVFKRSLQGITVRKIALFFSNGRTDDPSAVSTAVMEYNALGIIPAVITFTPAPALKRAFSIDDSGTFRLTEISTNADYTSQVQTLMKCSICYGKIL</sequence>
<evidence type="ECO:0000256" key="10">
    <source>
        <dbReference type="SAM" id="SignalP"/>
    </source>
</evidence>
<keyword evidence="5" id="KW-0677">Repeat</keyword>
<feature type="domain" description="VWFA" evidence="11">
    <location>
        <begin position="1772"/>
        <end position="1956"/>
    </location>
</feature>
<dbReference type="InterPro" id="IPR050525">
    <property type="entry name" value="ECM_Assembly_Org"/>
</dbReference>
<dbReference type="CDD" id="cd01472">
    <property type="entry name" value="vWA_collagen"/>
    <property type="match status" value="4"/>
</dbReference>
<keyword evidence="8" id="KW-0325">Glycoprotein</keyword>
<feature type="domain" description="VWFA" evidence="11">
    <location>
        <begin position="28"/>
        <end position="200"/>
    </location>
</feature>
<dbReference type="SUPFAM" id="SSF53300">
    <property type="entry name" value="vWA-like"/>
    <property type="match status" value="8"/>
</dbReference>
<feature type="domain" description="VWFA" evidence="11">
    <location>
        <begin position="252"/>
        <end position="430"/>
    </location>
</feature>
<feature type="chain" id="PRO_5044715684" description="VWFA domain-containing protein" evidence="10">
    <location>
        <begin position="20"/>
        <end position="1962"/>
    </location>
</feature>
<accession>A0AAV7BKF7</accession>
<dbReference type="EMBL" id="WNYA01000005">
    <property type="protein sequence ID" value="KAG8572799.1"/>
    <property type="molecule type" value="Genomic_DNA"/>
</dbReference>
<feature type="compositionally biased region" description="Low complexity" evidence="9">
    <location>
        <begin position="1542"/>
        <end position="1551"/>
    </location>
</feature>
<dbReference type="PROSITE" id="PS50234">
    <property type="entry name" value="VWFA"/>
    <property type="match status" value="7"/>
</dbReference>
<dbReference type="PRINTS" id="PR00453">
    <property type="entry name" value="VWFADOMAIN"/>
</dbReference>
<evidence type="ECO:0000256" key="3">
    <source>
        <dbReference type="ARBA" id="ARBA00022530"/>
    </source>
</evidence>
<evidence type="ECO:0000259" key="11">
    <source>
        <dbReference type="PROSITE" id="PS50234"/>
    </source>
</evidence>
<keyword evidence="13" id="KW-1185">Reference proteome</keyword>
<dbReference type="InterPro" id="IPR002035">
    <property type="entry name" value="VWF_A"/>
</dbReference>
<dbReference type="Pfam" id="PF00092">
    <property type="entry name" value="VWA"/>
    <property type="match status" value="7"/>
</dbReference>
<protein>
    <recommendedName>
        <fullName evidence="11">VWFA domain-containing protein</fullName>
    </recommendedName>
</protein>
<evidence type="ECO:0000256" key="5">
    <source>
        <dbReference type="ARBA" id="ARBA00022737"/>
    </source>
</evidence>
<dbReference type="FunFam" id="3.40.50.410:FF:000003">
    <property type="entry name" value="Collagen type VI alpha 3 chain"/>
    <property type="match status" value="1"/>
</dbReference>
<feature type="domain" description="VWFA" evidence="11">
    <location>
        <begin position="459"/>
        <end position="633"/>
    </location>
</feature>
<keyword evidence="7" id="KW-0176">Collagen</keyword>
<dbReference type="FunFam" id="3.40.50.410:FF:000004">
    <property type="entry name" value="collagen alpha-6(VI) chain"/>
    <property type="match status" value="4"/>
</dbReference>
<feature type="region of interest" description="Disordered" evidence="9">
    <location>
        <begin position="1412"/>
        <end position="1744"/>
    </location>
</feature>
<dbReference type="PANTHER" id="PTHR24020:SF86">
    <property type="entry name" value="COLLAGEN, TYPE VI, ALPHA 4"/>
    <property type="match status" value="1"/>
</dbReference>
<dbReference type="InterPro" id="IPR008160">
    <property type="entry name" value="Collagen"/>
</dbReference>